<organism evidence="1 2">
    <name type="scientific">Sediminitomix flava</name>
    <dbReference type="NCBI Taxonomy" id="379075"/>
    <lineage>
        <taxon>Bacteria</taxon>
        <taxon>Pseudomonadati</taxon>
        <taxon>Bacteroidota</taxon>
        <taxon>Cytophagia</taxon>
        <taxon>Cytophagales</taxon>
        <taxon>Flammeovirgaceae</taxon>
        <taxon>Sediminitomix</taxon>
    </lineage>
</organism>
<evidence type="ECO:0000313" key="1">
    <source>
        <dbReference type="EMBL" id="PWJ42694.1"/>
    </source>
</evidence>
<keyword evidence="2" id="KW-1185">Reference proteome</keyword>
<proteinExistence type="predicted"/>
<comment type="caution">
    <text evidence="1">The sequence shown here is derived from an EMBL/GenBank/DDBJ whole genome shotgun (WGS) entry which is preliminary data.</text>
</comment>
<dbReference type="Proteomes" id="UP000245535">
    <property type="component" value="Unassembled WGS sequence"/>
</dbReference>
<evidence type="ECO:0000313" key="2">
    <source>
        <dbReference type="Proteomes" id="UP000245535"/>
    </source>
</evidence>
<accession>A0A315ZDA4</accession>
<gene>
    <name evidence="1" type="ORF">BC781_102239</name>
</gene>
<sequence length="174" mass="21419">MKRYAEYKKYTDGTWQKHLYDLSNLPLKDFLVKYHRNIDKPTLQEWQKWMDNFVIPAFDSGRYCEMIKNFGYSSKDKHDFKKQNIFFQILRKDDRLDDETRKFIAFMAGNHFFDKYNLTINEWFNSLYWTRPDLKGGKYTDYKDDYTINQILNLPYGLNHFKNVLLNLNHWHRI</sequence>
<protein>
    <submittedName>
        <fullName evidence="1">Uncharacterized protein</fullName>
    </submittedName>
</protein>
<dbReference type="OrthoDB" id="1344400at2"/>
<reference evidence="1 2" key="1">
    <citation type="submission" date="2018-03" db="EMBL/GenBank/DDBJ databases">
        <title>Genomic Encyclopedia of Archaeal and Bacterial Type Strains, Phase II (KMG-II): from individual species to whole genera.</title>
        <authorList>
            <person name="Goeker M."/>
        </authorList>
    </citation>
    <scope>NUCLEOTIDE SEQUENCE [LARGE SCALE GENOMIC DNA]</scope>
    <source>
        <strain evidence="1 2">DSM 28229</strain>
    </source>
</reference>
<name>A0A315ZDA4_SEDFL</name>
<dbReference type="RefSeq" id="WP_109616824.1">
    <property type="nucleotide sequence ID" value="NZ_QGDO01000002.1"/>
</dbReference>
<dbReference type="EMBL" id="QGDO01000002">
    <property type="protein sequence ID" value="PWJ42694.1"/>
    <property type="molecule type" value="Genomic_DNA"/>
</dbReference>
<dbReference type="AlphaFoldDB" id="A0A315ZDA4"/>